<name>A0A429YUZ8_9HYPH</name>
<dbReference type="Proteomes" id="UP000278398">
    <property type="component" value="Unassembled WGS sequence"/>
</dbReference>
<dbReference type="RefSeq" id="WP_126701074.1">
    <property type="nucleotide sequence ID" value="NZ_RWKW01000059.1"/>
</dbReference>
<organism evidence="2 3">
    <name type="scientific">Aquibium carbonis</name>
    <dbReference type="NCBI Taxonomy" id="2495581"/>
    <lineage>
        <taxon>Bacteria</taxon>
        <taxon>Pseudomonadati</taxon>
        <taxon>Pseudomonadota</taxon>
        <taxon>Alphaproteobacteria</taxon>
        <taxon>Hyphomicrobiales</taxon>
        <taxon>Phyllobacteriaceae</taxon>
        <taxon>Aquibium</taxon>
    </lineage>
</organism>
<evidence type="ECO:0000259" key="1">
    <source>
        <dbReference type="Pfam" id="PF06568"/>
    </source>
</evidence>
<sequence length="103" mass="11297">MTALDTRTSLSPASVRPALGLRVANAAVAVGNLAARLFRAWRNRREVYRLGEMSDAQLADIGLTRGDLHVVWQSPIGVDPTEQLGRISDARIRAYETLARRIG</sequence>
<dbReference type="OrthoDB" id="7861975at2"/>
<gene>
    <name evidence="2" type="ORF">EJC49_16690</name>
</gene>
<comment type="caution">
    <text evidence="2">The sequence shown here is derived from an EMBL/GenBank/DDBJ whole genome shotgun (WGS) entry which is preliminary data.</text>
</comment>
<dbReference type="EMBL" id="RWKW01000059">
    <property type="protein sequence ID" value="RST85270.1"/>
    <property type="molecule type" value="Genomic_DNA"/>
</dbReference>
<feature type="domain" description="YjiS-like" evidence="1">
    <location>
        <begin position="33"/>
        <end position="69"/>
    </location>
</feature>
<dbReference type="Pfam" id="PF06568">
    <property type="entry name" value="YjiS-like"/>
    <property type="match status" value="1"/>
</dbReference>
<protein>
    <submittedName>
        <fullName evidence="2">DUF1127 domain-containing protein</fullName>
    </submittedName>
</protein>
<reference evidence="2 3" key="1">
    <citation type="submission" date="2018-12" db="EMBL/GenBank/DDBJ databases">
        <title>Mesorhizobium carbonis sp. nov., isolated from coal mine water.</title>
        <authorList>
            <person name="Xin W."/>
            <person name="Xu Z."/>
            <person name="Xiang F."/>
            <person name="Zhang J."/>
            <person name="Xi L."/>
            <person name="Liu J."/>
        </authorList>
    </citation>
    <scope>NUCLEOTIDE SEQUENCE [LARGE SCALE GENOMIC DNA]</scope>
    <source>
        <strain evidence="2 3">B2.3</strain>
    </source>
</reference>
<keyword evidence="3" id="KW-1185">Reference proteome</keyword>
<accession>A0A429YUZ8</accession>
<dbReference type="AlphaFoldDB" id="A0A429YUZ8"/>
<evidence type="ECO:0000313" key="3">
    <source>
        <dbReference type="Proteomes" id="UP000278398"/>
    </source>
</evidence>
<evidence type="ECO:0000313" key="2">
    <source>
        <dbReference type="EMBL" id="RST85270.1"/>
    </source>
</evidence>
<dbReference type="InterPro" id="IPR009506">
    <property type="entry name" value="YjiS-like"/>
</dbReference>
<proteinExistence type="predicted"/>